<keyword evidence="2" id="KW-0812">Transmembrane</keyword>
<protein>
    <submittedName>
        <fullName evidence="3">Septum formation initiator family protein</fullName>
    </submittedName>
</protein>
<gene>
    <name evidence="3" type="ORF">FVP33_05820</name>
</gene>
<evidence type="ECO:0000256" key="1">
    <source>
        <dbReference type="SAM" id="Coils"/>
    </source>
</evidence>
<dbReference type="RefSeq" id="WP_147782694.1">
    <property type="nucleotide sequence ID" value="NZ_VRMG01000005.1"/>
</dbReference>
<evidence type="ECO:0000313" key="3">
    <source>
        <dbReference type="EMBL" id="TXN31108.1"/>
    </source>
</evidence>
<keyword evidence="1" id="KW-0175">Coiled coil</keyword>
<evidence type="ECO:0000313" key="4">
    <source>
        <dbReference type="Proteomes" id="UP000321379"/>
    </source>
</evidence>
<evidence type="ECO:0000256" key="2">
    <source>
        <dbReference type="SAM" id="Phobius"/>
    </source>
</evidence>
<dbReference type="EMBL" id="VRMG01000005">
    <property type="protein sequence ID" value="TXN31108.1"/>
    <property type="molecule type" value="Genomic_DNA"/>
</dbReference>
<comment type="caution">
    <text evidence="3">The sequence shown here is derived from an EMBL/GenBank/DDBJ whole genome shotgun (WGS) entry which is preliminary data.</text>
</comment>
<dbReference type="InterPro" id="IPR007060">
    <property type="entry name" value="FtsL/DivIC"/>
</dbReference>
<dbReference type="AlphaFoldDB" id="A0A5C8UU62"/>
<keyword evidence="2" id="KW-0472">Membrane</keyword>
<reference evidence="3 4" key="1">
    <citation type="submission" date="2019-08" db="EMBL/GenBank/DDBJ databases">
        <title>Bacterial whole genome sequence for Glaciihabitans sp. CHu50b-6-2.</title>
        <authorList>
            <person name="Jin L."/>
        </authorList>
    </citation>
    <scope>NUCLEOTIDE SEQUENCE [LARGE SCALE GENOMIC DNA]</scope>
    <source>
        <strain evidence="3 4">CHu50b-6-2</strain>
    </source>
</reference>
<accession>A0A5C8UU62</accession>
<keyword evidence="4" id="KW-1185">Reference proteome</keyword>
<sequence>MTKQARGTRVPTTRVPVSMPEENASGQWLRSIRLSGFAITALSLIVLFVVVLAPSLRIFIDQRQQIAALEAQNAAAKAAVGTLKEQKARWDDPTYVESLARQRLNYVIPGEFSYLVIDDGKTATAQSGQPISDKIQTTQVDWLGSLLSSVFTAGLTDAPANKIVAPVITGSQ</sequence>
<feature type="coiled-coil region" evidence="1">
    <location>
        <begin position="59"/>
        <end position="86"/>
    </location>
</feature>
<name>A0A5C8UU62_9MICO</name>
<proteinExistence type="predicted"/>
<keyword evidence="2" id="KW-1133">Transmembrane helix</keyword>
<feature type="transmembrane region" description="Helical" evidence="2">
    <location>
        <begin position="32"/>
        <end position="53"/>
    </location>
</feature>
<dbReference type="Pfam" id="PF04977">
    <property type="entry name" value="DivIC"/>
    <property type="match status" value="1"/>
</dbReference>
<dbReference type="Proteomes" id="UP000321379">
    <property type="component" value="Unassembled WGS sequence"/>
</dbReference>
<organism evidence="3 4">
    <name type="scientific">Lacisediminihabitans profunda</name>
    <dbReference type="NCBI Taxonomy" id="2594790"/>
    <lineage>
        <taxon>Bacteria</taxon>
        <taxon>Bacillati</taxon>
        <taxon>Actinomycetota</taxon>
        <taxon>Actinomycetes</taxon>
        <taxon>Micrococcales</taxon>
        <taxon>Microbacteriaceae</taxon>
        <taxon>Lacisediminihabitans</taxon>
    </lineage>
</organism>